<evidence type="ECO:0000256" key="4">
    <source>
        <dbReference type="ARBA" id="ARBA00022989"/>
    </source>
</evidence>
<accession>A0A1B6GY58</accession>
<protein>
    <recommendedName>
        <fullName evidence="8">Translocator protein</fullName>
    </recommendedName>
</protein>
<feature type="transmembrane region" description="Helical" evidence="6">
    <location>
        <begin position="83"/>
        <end position="104"/>
    </location>
</feature>
<dbReference type="GO" id="GO:0005741">
    <property type="term" value="C:mitochondrial outer membrane"/>
    <property type="evidence" value="ECO:0007669"/>
    <property type="project" value="TreeGrafter"/>
</dbReference>
<feature type="transmembrane region" description="Helical" evidence="6">
    <location>
        <begin position="50"/>
        <end position="71"/>
    </location>
</feature>
<evidence type="ECO:0008006" key="8">
    <source>
        <dbReference type="Google" id="ProtNLM"/>
    </source>
</evidence>
<dbReference type="PANTHER" id="PTHR10057">
    <property type="entry name" value="PERIPHERAL-TYPE BENZODIAZEPINE RECEPTOR"/>
    <property type="match status" value="1"/>
</dbReference>
<name>A0A1B6GY58_9HEMI</name>
<proteinExistence type="inferred from homology"/>
<dbReference type="AlphaFoldDB" id="A0A1B6GY58"/>
<evidence type="ECO:0000256" key="2">
    <source>
        <dbReference type="ARBA" id="ARBA00007524"/>
    </source>
</evidence>
<keyword evidence="4 6" id="KW-1133">Transmembrane helix</keyword>
<gene>
    <name evidence="7" type="ORF">g.17632</name>
</gene>
<comment type="similarity">
    <text evidence="2">Belongs to the TspO/BZRP family.</text>
</comment>
<feature type="transmembrane region" description="Helical" evidence="6">
    <location>
        <begin position="6"/>
        <end position="29"/>
    </location>
</feature>
<reference evidence="7" key="1">
    <citation type="submission" date="2015-11" db="EMBL/GenBank/DDBJ databases">
        <title>De novo transcriptome assembly of four potential Pierce s Disease insect vectors from Arizona vineyards.</title>
        <authorList>
            <person name="Tassone E.E."/>
        </authorList>
    </citation>
    <scope>NUCLEOTIDE SEQUENCE</scope>
</reference>
<dbReference type="EMBL" id="GECZ01002415">
    <property type="protein sequence ID" value="JAS67354.1"/>
    <property type="molecule type" value="Transcribed_RNA"/>
</dbReference>
<comment type="subcellular location">
    <subcellularLocation>
        <location evidence="1">Membrane</location>
        <topology evidence="1">Multi-pass membrane protein</topology>
    </subcellularLocation>
</comment>
<dbReference type="Pfam" id="PF03073">
    <property type="entry name" value="TspO_MBR"/>
    <property type="match status" value="1"/>
</dbReference>
<dbReference type="CDD" id="cd15904">
    <property type="entry name" value="TSPO_MBR"/>
    <property type="match status" value="1"/>
</dbReference>
<evidence type="ECO:0000256" key="1">
    <source>
        <dbReference type="ARBA" id="ARBA00004141"/>
    </source>
</evidence>
<evidence type="ECO:0000256" key="3">
    <source>
        <dbReference type="ARBA" id="ARBA00022692"/>
    </source>
</evidence>
<organism evidence="7">
    <name type="scientific">Cuerna arida</name>
    <dbReference type="NCBI Taxonomy" id="1464854"/>
    <lineage>
        <taxon>Eukaryota</taxon>
        <taxon>Metazoa</taxon>
        <taxon>Ecdysozoa</taxon>
        <taxon>Arthropoda</taxon>
        <taxon>Hexapoda</taxon>
        <taxon>Insecta</taxon>
        <taxon>Pterygota</taxon>
        <taxon>Neoptera</taxon>
        <taxon>Paraneoptera</taxon>
        <taxon>Hemiptera</taxon>
        <taxon>Auchenorrhyncha</taxon>
        <taxon>Membracoidea</taxon>
        <taxon>Cicadellidae</taxon>
        <taxon>Cicadellinae</taxon>
        <taxon>Proconiini</taxon>
        <taxon>Cuerna</taxon>
    </lineage>
</organism>
<keyword evidence="5 6" id="KW-0472">Membrane</keyword>
<dbReference type="InterPro" id="IPR038330">
    <property type="entry name" value="TspO/MBR-related_sf"/>
</dbReference>
<dbReference type="FunFam" id="1.20.1260.100:FF:000001">
    <property type="entry name" value="translocator protein 2"/>
    <property type="match status" value="1"/>
</dbReference>
<feature type="transmembrane region" description="Helical" evidence="6">
    <location>
        <begin position="136"/>
        <end position="158"/>
    </location>
</feature>
<feature type="transmembrane region" description="Helical" evidence="6">
    <location>
        <begin position="111"/>
        <end position="130"/>
    </location>
</feature>
<evidence type="ECO:0000256" key="5">
    <source>
        <dbReference type="ARBA" id="ARBA00023136"/>
    </source>
</evidence>
<sequence length="169" mass="18761">MLNLEPLPWPAVGAVALPLFGSRLISYSLGGTPGPWSERLKTPKWRPPRVAFPIVWSGLYTGMGYASYLVWKESGGFDGPARLPLAMYGAQLALNFSWSPIFFGMRSIKGALINILVLDVAAAGTAYLFYHETPLAGYLMVPYLVWLSLATALNYRIWRDNSDEDVKKM</sequence>
<dbReference type="GO" id="GO:0033013">
    <property type="term" value="P:tetrapyrrole metabolic process"/>
    <property type="evidence" value="ECO:0007669"/>
    <property type="project" value="UniProtKB-ARBA"/>
</dbReference>
<dbReference type="InterPro" id="IPR004307">
    <property type="entry name" value="TspO_MBR"/>
</dbReference>
<dbReference type="Gene3D" id="1.20.1260.100">
    <property type="entry name" value="TspO/MBR protein"/>
    <property type="match status" value="1"/>
</dbReference>
<evidence type="ECO:0000256" key="6">
    <source>
        <dbReference type="SAM" id="Phobius"/>
    </source>
</evidence>
<dbReference type="PANTHER" id="PTHR10057:SF0">
    <property type="entry name" value="TRANSLOCATOR PROTEIN"/>
    <property type="match status" value="1"/>
</dbReference>
<evidence type="ECO:0000313" key="7">
    <source>
        <dbReference type="EMBL" id="JAS67354.1"/>
    </source>
</evidence>
<keyword evidence="3 6" id="KW-0812">Transmembrane</keyword>
<dbReference type="PIRSF" id="PIRSF005859">
    <property type="entry name" value="PBR"/>
    <property type="match status" value="1"/>
</dbReference>